<dbReference type="Pfam" id="PF00266">
    <property type="entry name" value="Aminotran_5"/>
    <property type="match status" value="1"/>
</dbReference>
<dbReference type="NCBIfam" id="TIGR01979">
    <property type="entry name" value="sufS"/>
    <property type="match status" value="1"/>
</dbReference>
<evidence type="ECO:0000256" key="4">
    <source>
        <dbReference type="ARBA" id="ARBA00022490"/>
    </source>
</evidence>
<dbReference type="InterPro" id="IPR015422">
    <property type="entry name" value="PyrdxlP-dep_Trfase_small"/>
</dbReference>
<dbReference type="STRING" id="1715285.SOFFGTOCOR_0659"/>
<evidence type="ECO:0000313" key="12">
    <source>
        <dbReference type="EMBL" id="CRK85434.1"/>
    </source>
</evidence>
<dbReference type="PANTHER" id="PTHR43586:SF25">
    <property type="entry name" value="CYSTEINE DESULFURASE"/>
    <property type="match status" value="1"/>
</dbReference>
<name>A0A0M6W6D7_9GAMM</name>
<dbReference type="GO" id="GO:0031071">
    <property type="term" value="F:cysteine desulfurase activity"/>
    <property type="evidence" value="ECO:0007669"/>
    <property type="project" value="UniProtKB-UniRule"/>
</dbReference>
<comment type="similarity">
    <text evidence="2 10">Belongs to the class-V pyridoxal-phosphate-dependent aminotransferase family. Csd subfamily.</text>
</comment>
<comment type="cofactor">
    <cofactor evidence="1 9">
        <name>pyridoxal 5'-phosphate</name>
        <dbReference type="ChEBI" id="CHEBI:597326"/>
    </cofactor>
</comment>
<evidence type="ECO:0000256" key="1">
    <source>
        <dbReference type="ARBA" id="ARBA00001933"/>
    </source>
</evidence>
<evidence type="ECO:0000256" key="9">
    <source>
        <dbReference type="RuleBase" id="RU004504"/>
    </source>
</evidence>
<keyword evidence="6 10" id="KW-0663">Pyridoxal phosphate</keyword>
<dbReference type="Gene3D" id="3.90.1150.10">
    <property type="entry name" value="Aspartate Aminotransferase, domain 1"/>
    <property type="match status" value="1"/>
</dbReference>
<dbReference type="EMBL" id="CVRF01000004">
    <property type="protein sequence ID" value="CRK85434.1"/>
    <property type="molecule type" value="Genomic_DNA"/>
</dbReference>
<dbReference type="GO" id="GO:0030170">
    <property type="term" value="F:pyridoxal phosphate binding"/>
    <property type="evidence" value="ECO:0007669"/>
    <property type="project" value="UniProtKB-UniRule"/>
</dbReference>
<evidence type="ECO:0000256" key="8">
    <source>
        <dbReference type="ARBA" id="ARBA00050776"/>
    </source>
</evidence>
<dbReference type="InterPro" id="IPR015421">
    <property type="entry name" value="PyrdxlP-dep_Trfase_major"/>
</dbReference>
<feature type="domain" description="Aminotransferase class V" evidence="11">
    <location>
        <begin position="25"/>
        <end position="400"/>
    </location>
</feature>
<evidence type="ECO:0000256" key="3">
    <source>
        <dbReference type="ARBA" id="ARBA00012239"/>
    </source>
</evidence>
<dbReference type="PANTHER" id="PTHR43586">
    <property type="entry name" value="CYSTEINE DESULFURASE"/>
    <property type="match status" value="1"/>
</dbReference>
<dbReference type="CDD" id="cd06453">
    <property type="entry name" value="SufS_like"/>
    <property type="match status" value="1"/>
</dbReference>
<dbReference type="GO" id="GO:0006534">
    <property type="term" value="P:cysteine metabolic process"/>
    <property type="evidence" value="ECO:0007669"/>
    <property type="project" value="UniProtKB-UniRule"/>
</dbReference>
<dbReference type="GO" id="GO:0016829">
    <property type="term" value="F:lyase activity"/>
    <property type="evidence" value="ECO:0007669"/>
    <property type="project" value="UniProtKB-KW"/>
</dbReference>
<comment type="catalytic activity">
    <reaction evidence="8 10">
        <text>(sulfur carrier)-H + L-cysteine = (sulfur carrier)-SH + L-alanine</text>
        <dbReference type="Rhea" id="RHEA:43892"/>
        <dbReference type="Rhea" id="RHEA-COMP:14737"/>
        <dbReference type="Rhea" id="RHEA-COMP:14739"/>
        <dbReference type="ChEBI" id="CHEBI:29917"/>
        <dbReference type="ChEBI" id="CHEBI:35235"/>
        <dbReference type="ChEBI" id="CHEBI:57972"/>
        <dbReference type="ChEBI" id="CHEBI:64428"/>
        <dbReference type="EC" id="2.8.1.7"/>
    </reaction>
</comment>
<dbReference type="InterPro" id="IPR020578">
    <property type="entry name" value="Aminotrans_V_PyrdxlP_BS"/>
</dbReference>
<sequence length="412" mass="46251">MSFDVLSIKKDFPALSQCINNNHLVYLDSAASAQKPLQVIKRETEFTLYQYAAVHRGVHTLSANATTMMENVRQKTAKFINASLSEEIIFVKGTTEGINLVANSFCRKFLSDGDNIIITEMEHHANIVPWYLLAKQMNINIQVAHIYDDGKLNVDELYNLINSRTKLLCITHISNVLGTVNPIKKIIREVKTIAKIKGIHIYVLIDGAQGITHQTIDVRKIDCDFYIFSGHKLYGPTGIGILYGKKAILDEMPPWEGGGAMIQHVDLIKGITFADIPWRFEAGTPNISSIIGLGAVFDYLSSLDLQSVFEYESNLMTYASQKIKEIPNIIVYGNDHRKGVLSFNLGTYHAYDLGLLLDNYGIAIRTGHHCALPLMKHFCVSTMCRASIGMYTTKEDIDYLIKTLNRIRILLC</sequence>
<dbReference type="Gene3D" id="3.40.640.10">
    <property type="entry name" value="Type I PLP-dependent aspartate aminotransferase-like (Major domain)"/>
    <property type="match status" value="1"/>
</dbReference>
<dbReference type="EC" id="2.8.1.7" evidence="3 10"/>
<dbReference type="PROSITE" id="PS00595">
    <property type="entry name" value="AA_TRANSFER_CLASS_5"/>
    <property type="match status" value="1"/>
</dbReference>
<organism evidence="12 13">
    <name type="scientific">Candidatus Providencia siddallii</name>
    <dbReference type="NCBI Taxonomy" id="1715285"/>
    <lineage>
        <taxon>Bacteria</taxon>
        <taxon>Pseudomonadati</taxon>
        <taxon>Pseudomonadota</taxon>
        <taxon>Gammaproteobacteria</taxon>
        <taxon>Enterobacterales</taxon>
        <taxon>Morganellaceae</taxon>
        <taxon>Providencia</taxon>
    </lineage>
</organism>
<comment type="function">
    <text evidence="10">Catalyzes the removal of elemental sulfur and selenium atoms from L-cysteine, L-cystine, L-selenocysteine, and L-selenocystine to produce L-alanine.</text>
</comment>
<keyword evidence="5 10" id="KW-0808">Transferase</keyword>
<dbReference type="InterPro" id="IPR015424">
    <property type="entry name" value="PyrdxlP-dep_Trfase"/>
</dbReference>
<dbReference type="InterPro" id="IPR000192">
    <property type="entry name" value="Aminotrans_V_dom"/>
</dbReference>
<dbReference type="AlphaFoldDB" id="A0A0M6W6D7"/>
<dbReference type="Proteomes" id="UP000242301">
    <property type="component" value="Unassembled WGS sequence"/>
</dbReference>
<proteinExistence type="inferred from homology"/>
<evidence type="ECO:0000313" key="13">
    <source>
        <dbReference type="Proteomes" id="UP000242301"/>
    </source>
</evidence>
<reference evidence="13" key="1">
    <citation type="submission" date="2015-05" db="EMBL/GenBank/DDBJ databases">
        <authorList>
            <person name="Manzano-Marin A."/>
        </authorList>
    </citation>
    <scope>NUCLEOTIDE SEQUENCE [LARGE SCALE GENOMIC DNA]</scope>
    <source>
        <strain evidence="13">officinalis</strain>
    </source>
</reference>
<accession>A0A0M6W6D7</accession>
<evidence type="ECO:0000256" key="10">
    <source>
        <dbReference type="RuleBase" id="RU004506"/>
    </source>
</evidence>
<evidence type="ECO:0000259" key="11">
    <source>
        <dbReference type="Pfam" id="PF00266"/>
    </source>
</evidence>
<gene>
    <name evidence="12" type="primary">sufS</name>
    <name evidence="12" type="ORF">SOFFGTOCOR_0659</name>
</gene>
<evidence type="ECO:0000256" key="6">
    <source>
        <dbReference type="ARBA" id="ARBA00022898"/>
    </source>
</evidence>
<keyword evidence="13" id="KW-1185">Reference proteome</keyword>
<evidence type="ECO:0000256" key="7">
    <source>
        <dbReference type="ARBA" id="ARBA00023239"/>
    </source>
</evidence>
<keyword evidence="7 12" id="KW-0456">Lyase</keyword>
<keyword evidence="4" id="KW-0963">Cytoplasm</keyword>
<dbReference type="InterPro" id="IPR010970">
    <property type="entry name" value="Cys_dSase_SufS"/>
</dbReference>
<dbReference type="SUPFAM" id="SSF53383">
    <property type="entry name" value="PLP-dependent transferases"/>
    <property type="match status" value="1"/>
</dbReference>
<evidence type="ECO:0000256" key="2">
    <source>
        <dbReference type="ARBA" id="ARBA00010447"/>
    </source>
</evidence>
<evidence type="ECO:0000256" key="5">
    <source>
        <dbReference type="ARBA" id="ARBA00022679"/>
    </source>
</evidence>
<protein>
    <recommendedName>
        <fullName evidence="3 10">Cysteine desulfurase</fullName>
        <ecNumber evidence="3 10">2.8.1.7</ecNumber>
    </recommendedName>
</protein>